<sequence>MKNLRREKPLQPDPESLNPTSPSPHRETLDLVWAKTTKGQPWWPARVIANRDGRLHVSRFGEGHVSNYYCHVSQVKPFFNPKIADMARQSLSQAFLSSFKEALRFASQYLQSQLTCRCVPSEVKPLVPGREFEIGTCNFTSPEFIYRIRDAALSVWAVNLEESVRLKSWVFALGRGLCNNGEVGFNQRKLLGDLVDKFDIDLDACADDNKEKSFDECSMGFLMDDNMGLDENLTNSDINRVSKARKKKKRANESDKGLEREFSGTGANLKDEEAGSGKRERKKSKYLSPPYTDVGGLIIHKQLEENPDERSIGEGDDEGVKEGNLVKFEAFSVRDIFNDFLLTGMDPLYLKWKRSAQALRFFIDKYRDNIFVEGREHENYANCKCKCQLKGKVKIEVNLDNGSGLSFKSCLTPKMDRSDLTTGHDVSRIDEELENEKDKVKSDNGAHEPKKKRGRPRKEQKCLSSSASNMPNVEKSEQNKERKDLIDSVSSVPFTANNNISGGTVFNFSKGSYEFLEEARAQMLKTSSVENGNKPQEQGSLKKCKNGNSKNSDSTSGTEPKQRGRKPKVAQAHYPNPAALLLDFSKPNAATVTDTGMGMNLPSRDQLLSTFSKFGLLVEAQSDVHRDVHTARVVFARSADAEAAYNSSDKLGPFGSPFASCRLHYLPPISTNPSSPAQRVSAHQIPAQQLSPKPQLTDIRKNLEIMISSLTGGPGLIKNEESGSALDGIQPEVRGNLVEKMQGLLMKVEKRLGDSGASCSGTVPGILPP</sequence>
<evidence type="ECO:0000313" key="3">
    <source>
        <dbReference type="EMBL" id="KAF3329021.1"/>
    </source>
</evidence>
<dbReference type="PANTHER" id="PTHR35491:SF12">
    <property type="entry name" value="RRM DOMAIN-CONTAINING PROTEIN"/>
    <property type="match status" value="1"/>
</dbReference>
<evidence type="ECO:0000313" key="4">
    <source>
        <dbReference type="Proteomes" id="UP000623129"/>
    </source>
</evidence>
<feature type="domain" description="PWWP" evidence="2">
    <location>
        <begin position="28"/>
        <end position="81"/>
    </location>
</feature>
<reference evidence="3" key="1">
    <citation type="submission" date="2020-01" db="EMBL/GenBank/DDBJ databases">
        <title>Genome sequence of Kobresia littledalei, the first chromosome-level genome in the family Cyperaceae.</title>
        <authorList>
            <person name="Qu G."/>
        </authorList>
    </citation>
    <scope>NUCLEOTIDE SEQUENCE</scope>
    <source>
        <strain evidence="3">C.B.Clarke</strain>
        <tissue evidence="3">Leaf</tissue>
    </source>
</reference>
<gene>
    <name evidence="3" type="ORF">FCM35_KLT06099</name>
</gene>
<dbReference type="PROSITE" id="PS50812">
    <property type="entry name" value="PWWP"/>
    <property type="match status" value="1"/>
</dbReference>
<organism evidence="3 4">
    <name type="scientific">Carex littledalei</name>
    <dbReference type="NCBI Taxonomy" id="544730"/>
    <lineage>
        <taxon>Eukaryota</taxon>
        <taxon>Viridiplantae</taxon>
        <taxon>Streptophyta</taxon>
        <taxon>Embryophyta</taxon>
        <taxon>Tracheophyta</taxon>
        <taxon>Spermatophyta</taxon>
        <taxon>Magnoliopsida</taxon>
        <taxon>Liliopsida</taxon>
        <taxon>Poales</taxon>
        <taxon>Cyperaceae</taxon>
        <taxon>Cyperoideae</taxon>
        <taxon>Cariceae</taxon>
        <taxon>Carex</taxon>
        <taxon>Carex subgen. Euthyceras</taxon>
    </lineage>
</organism>
<dbReference type="CDD" id="cd05162">
    <property type="entry name" value="PWWP"/>
    <property type="match status" value="1"/>
</dbReference>
<feature type="compositionally biased region" description="Basic and acidic residues" evidence="1">
    <location>
        <begin position="1"/>
        <end position="10"/>
    </location>
</feature>
<dbReference type="PANTHER" id="PTHR35491">
    <property type="entry name" value="OS12G0638500-LIKE PROTEIN"/>
    <property type="match status" value="1"/>
</dbReference>
<comment type="caution">
    <text evidence="3">The sequence shown here is derived from an EMBL/GenBank/DDBJ whole genome shotgun (WGS) entry which is preliminary data.</text>
</comment>
<dbReference type="Proteomes" id="UP000623129">
    <property type="component" value="Unassembled WGS sequence"/>
</dbReference>
<dbReference type="AlphaFoldDB" id="A0A833V8W4"/>
<accession>A0A833V8W4</accession>
<dbReference type="OrthoDB" id="62853at2759"/>
<feature type="region of interest" description="Disordered" evidence="1">
    <location>
        <begin position="240"/>
        <end position="289"/>
    </location>
</feature>
<feature type="region of interest" description="Disordered" evidence="1">
    <location>
        <begin position="1"/>
        <end position="26"/>
    </location>
</feature>
<keyword evidence="4" id="KW-1185">Reference proteome</keyword>
<proteinExistence type="predicted"/>
<feature type="compositionally biased region" description="Basic and acidic residues" evidence="1">
    <location>
        <begin position="251"/>
        <end position="262"/>
    </location>
</feature>
<dbReference type="SUPFAM" id="SSF63748">
    <property type="entry name" value="Tudor/PWWP/MBT"/>
    <property type="match status" value="1"/>
</dbReference>
<feature type="region of interest" description="Disordered" evidence="1">
    <location>
        <begin position="527"/>
        <end position="570"/>
    </location>
</feature>
<feature type="region of interest" description="Disordered" evidence="1">
    <location>
        <begin position="670"/>
        <end position="690"/>
    </location>
</feature>
<feature type="region of interest" description="Disordered" evidence="1">
    <location>
        <begin position="416"/>
        <end position="484"/>
    </location>
</feature>
<feature type="compositionally biased region" description="Polar residues" evidence="1">
    <location>
        <begin position="527"/>
        <end position="539"/>
    </location>
</feature>
<dbReference type="GO" id="GO:0016301">
    <property type="term" value="F:kinase activity"/>
    <property type="evidence" value="ECO:0007669"/>
    <property type="project" value="UniProtKB-KW"/>
</dbReference>
<feature type="compositionally biased region" description="Basic residues" evidence="1">
    <location>
        <begin position="449"/>
        <end position="458"/>
    </location>
</feature>
<protein>
    <submittedName>
        <fullName evidence="3">Serine/threonine-protein kinase ATM</fullName>
    </submittedName>
</protein>
<keyword evidence="3" id="KW-0418">Kinase</keyword>
<feature type="compositionally biased region" description="Basic and acidic residues" evidence="1">
    <location>
        <begin position="425"/>
        <end position="448"/>
    </location>
</feature>
<keyword evidence="3" id="KW-0808">Transferase</keyword>
<evidence type="ECO:0000256" key="1">
    <source>
        <dbReference type="SAM" id="MobiDB-lite"/>
    </source>
</evidence>
<dbReference type="Pfam" id="PF00855">
    <property type="entry name" value="PWWP"/>
    <property type="match status" value="1"/>
</dbReference>
<feature type="compositionally biased region" description="Basic and acidic residues" evidence="1">
    <location>
        <begin position="269"/>
        <end position="278"/>
    </location>
</feature>
<evidence type="ECO:0000259" key="2">
    <source>
        <dbReference type="PROSITE" id="PS50812"/>
    </source>
</evidence>
<dbReference type="InterPro" id="IPR000313">
    <property type="entry name" value="PWWP_dom"/>
</dbReference>
<dbReference type="EMBL" id="SWLB01000015">
    <property type="protein sequence ID" value="KAF3329021.1"/>
    <property type="molecule type" value="Genomic_DNA"/>
</dbReference>
<name>A0A833V8W4_9POAL</name>
<feature type="compositionally biased region" description="Polar residues" evidence="1">
    <location>
        <begin position="462"/>
        <end position="471"/>
    </location>
</feature>
<feature type="compositionally biased region" description="Polar residues" evidence="1">
    <location>
        <begin position="546"/>
        <end position="559"/>
    </location>
</feature>
<feature type="compositionally biased region" description="Basic and acidic residues" evidence="1">
    <location>
        <begin position="474"/>
        <end position="484"/>
    </location>
</feature>
<dbReference type="Gene3D" id="2.30.30.140">
    <property type="match status" value="1"/>
</dbReference>